<dbReference type="Proteomes" id="UP000092508">
    <property type="component" value="Unassembled WGS sequence"/>
</dbReference>
<dbReference type="AlphaFoldDB" id="A0A1B8QGA4"/>
<dbReference type="SUPFAM" id="SSF53448">
    <property type="entry name" value="Nucleotide-diphospho-sugar transferases"/>
    <property type="match status" value="1"/>
</dbReference>
<dbReference type="RefSeq" id="WP_067234237.1">
    <property type="nucleotide sequence ID" value="NZ_LZMZ01000002.1"/>
</dbReference>
<reference evidence="5 6" key="1">
    <citation type="submission" date="2016-06" db="EMBL/GenBank/DDBJ databases">
        <title>Draft genome of Moraxella atlantae CCUG 66109.</title>
        <authorList>
            <person name="Salva-Serra F."/>
            <person name="Engstrom-Jakobsson H."/>
            <person name="Thorell K."/>
            <person name="Gonzales-Siles L."/>
            <person name="Karlsson R."/>
            <person name="Boulund F."/>
            <person name="Engstrand L."/>
            <person name="Kristiansson E."/>
            <person name="Moore E."/>
        </authorList>
    </citation>
    <scope>NUCLEOTIDE SEQUENCE [LARGE SCALE GENOMIC DNA]</scope>
    <source>
        <strain evidence="5 6">CCUG 66109</strain>
    </source>
</reference>
<dbReference type="PANTHER" id="PTHR43179">
    <property type="entry name" value="RHAMNOSYLTRANSFERASE WBBL"/>
    <property type="match status" value="1"/>
</dbReference>
<name>A0A1B8QGA4_9GAMM</name>
<keyword evidence="3" id="KW-0808">Transferase</keyword>
<accession>A0A1B8QGA4</accession>
<dbReference type="InterPro" id="IPR029044">
    <property type="entry name" value="Nucleotide-diphossugar_trans"/>
</dbReference>
<feature type="domain" description="Glycosyltransferase 2-like" evidence="4">
    <location>
        <begin position="7"/>
        <end position="170"/>
    </location>
</feature>
<sequence>MPKLVAVIVTYNSSAMIAKLLDNLLTQSRRLDAIIVVDNHSQDDTCQIIQSYCQDSIILHRLSKNLGGAGGYAHGLEFARKLHADYIFTFDDDSYPADHNYLVKMLQAQQVYHWDVTCPVVVDSTDHTKTAYIYRYQNREFISVKEIQNIKFIENDIKLFNGVLFQRNVLELLQGPNPKLFIRGDEQEFRIRILDTGFKVGVCTSCLIYHPSSLHEYQTLGSRRFHHIDSPFKLFFSTRNRIYLLKNRQKFSLRKKMVLIGKELYYYTWFYMVHRHGDFENYAVWLKAFGCGLTGYMNNHTGKRYLVKKQ</sequence>
<dbReference type="EMBL" id="LZMZ01000002">
    <property type="protein sequence ID" value="OBX81035.1"/>
    <property type="molecule type" value="Genomic_DNA"/>
</dbReference>
<dbReference type="OrthoDB" id="7665907at2"/>
<evidence type="ECO:0000259" key="4">
    <source>
        <dbReference type="Pfam" id="PF00535"/>
    </source>
</evidence>
<comment type="caution">
    <text evidence="5">The sequence shown here is derived from an EMBL/GenBank/DDBJ whole genome shotgun (WGS) entry which is preliminary data.</text>
</comment>
<keyword evidence="2" id="KW-0328">Glycosyltransferase</keyword>
<protein>
    <recommendedName>
        <fullName evidence="4">Glycosyltransferase 2-like domain-containing protein</fullName>
    </recommendedName>
</protein>
<evidence type="ECO:0000313" key="5">
    <source>
        <dbReference type="EMBL" id="OBX81035.1"/>
    </source>
</evidence>
<gene>
    <name evidence="5" type="ORF">A9308_02130</name>
</gene>
<dbReference type="InterPro" id="IPR001173">
    <property type="entry name" value="Glyco_trans_2-like"/>
</dbReference>
<proteinExistence type="inferred from homology"/>
<evidence type="ECO:0000256" key="3">
    <source>
        <dbReference type="ARBA" id="ARBA00022679"/>
    </source>
</evidence>
<dbReference type="PANTHER" id="PTHR43179:SF12">
    <property type="entry name" value="GALACTOFURANOSYLTRANSFERASE GLFT2"/>
    <property type="match status" value="1"/>
</dbReference>
<dbReference type="Pfam" id="PF00535">
    <property type="entry name" value="Glycos_transf_2"/>
    <property type="match status" value="1"/>
</dbReference>
<organism evidence="5 6">
    <name type="scientific">Faucicola atlantae</name>
    <dbReference type="NCBI Taxonomy" id="34059"/>
    <lineage>
        <taxon>Bacteria</taxon>
        <taxon>Pseudomonadati</taxon>
        <taxon>Pseudomonadota</taxon>
        <taxon>Gammaproteobacteria</taxon>
        <taxon>Moraxellales</taxon>
        <taxon>Moraxellaceae</taxon>
        <taxon>Faucicola</taxon>
    </lineage>
</organism>
<comment type="similarity">
    <text evidence="1">Belongs to the glycosyltransferase 2 family.</text>
</comment>
<evidence type="ECO:0000256" key="2">
    <source>
        <dbReference type="ARBA" id="ARBA00022676"/>
    </source>
</evidence>
<evidence type="ECO:0000313" key="6">
    <source>
        <dbReference type="Proteomes" id="UP000092508"/>
    </source>
</evidence>
<dbReference type="STRING" id="34059.A9308_02130"/>
<evidence type="ECO:0000256" key="1">
    <source>
        <dbReference type="ARBA" id="ARBA00006739"/>
    </source>
</evidence>
<dbReference type="GO" id="GO:0016757">
    <property type="term" value="F:glycosyltransferase activity"/>
    <property type="evidence" value="ECO:0007669"/>
    <property type="project" value="UniProtKB-KW"/>
</dbReference>
<dbReference type="Gene3D" id="3.90.550.10">
    <property type="entry name" value="Spore Coat Polysaccharide Biosynthesis Protein SpsA, Chain A"/>
    <property type="match status" value="1"/>
</dbReference>